<dbReference type="InterPro" id="IPR004167">
    <property type="entry name" value="PSBD"/>
</dbReference>
<dbReference type="Gene3D" id="4.10.320.10">
    <property type="entry name" value="E3-binding domain"/>
    <property type="match status" value="1"/>
</dbReference>
<dbReference type="PROSITE" id="PS00189">
    <property type="entry name" value="LIPOYL"/>
    <property type="match status" value="1"/>
</dbReference>
<dbReference type="EMBL" id="LKCM01000139">
    <property type="protein sequence ID" value="KPQ43516.1"/>
    <property type="molecule type" value="Genomic_DNA"/>
</dbReference>
<dbReference type="AlphaFoldDB" id="A0A0P8A5U6"/>
<dbReference type="SUPFAM" id="SSF47005">
    <property type="entry name" value="Peripheral subunit-binding domain of 2-oxo acid dehydrogenase complex"/>
    <property type="match status" value="1"/>
</dbReference>
<dbReference type="SUPFAM" id="SSF51230">
    <property type="entry name" value="Single hybrid motif"/>
    <property type="match status" value="1"/>
</dbReference>
<organism evidence="9 10">
    <name type="scientific">Candidatus Methanoperedens nitratireducens</name>
    <dbReference type="NCBI Taxonomy" id="1392998"/>
    <lineage>
        <taxon>Archaea</taxon>
        <taxon>Methanobacteriati</taxon>
        <taxon>Methanobacteriota</taxon>
        <taxon>Stenosarchaea group</taxon>
        <taxon>Methanomicrobia</taxon>
        <taxon>Methanosarcinales</taxon>
        <taxon>ANME-2 cluster</taxon>
        <taxon>Candidatus Methanoperedentaceae</taxon>
        <taxon>Candidatus Methanoperedens</taxon>
    </lineage>
</organism>
<dbReference type="PROSITE" id="PS50968">
    <property type="entry name" value="BIOTINYL_LIPOYL"/>
    <property type="match status" value="1"/>
</dbReference>
<dbReference type="InterPro" id="IPR000089">
    <property type="entry name" value="Biotin_lipoyl"/>
</dbReference>
<evidence type="ECO:0000259" key="8">
    <source>
        <dbReference type="PROSITE" id="PS51826"/>
    </source>
</evidence>
<dbReference type="GO" id="GO:0016407">
    <property type="term" value="F:acetyltransferase activity"/>
    <property type="evidence" value="ECO:0007669"/>
    <property type="project" value="TreeGrafter"/>
</dbReference>
<proteinExistence type="inferred from homology"/>
<evidence type="ECO:0000256" key="5">
    <source>
        <dbReference type="ARBA" id="ARBA00023315"/>
    </source>
</evidence>
<dbReference type="Pfam" id="PF00364">
    <property type="entry name" value="Biotin_lipoyl"/>
    <property type="match status" value="1"/>
</dbReference>
<feature type="region of interest" description="Disordered" evidence="6">
    <location>
        <begin position="146"/>
        <end position="184"/>
    </location>
</feature>
<feature type="region of interest" description="Disordered" evidence="6">
    <location>
        <begin position="79"/>
        <end position="100"/>
    </location>
</feature>
<feature type="compositionally biased region" description="Basic and acidic residues" evidence="6">
    <location>
        <begin position="105"/>
        <end position="122"/>
    </location>
</feature>
<dbReference type="CDD" id="cd06849">
    <property type="entry name" value="lipoyl_domain"/>
    <property type="match status" value="1"/>
</dbReference>
<evidence type="ECO:0000256" key="1">
    <source>
        <dbReference type="ARBA" id="ARBA00001938"/>
    </source>
</evidence>
<reference evidence="9 10" key="1">
    <citation type="submission" date="2015-09" db="EMBL/GenBank/DDBJ databases">
        <title>A metagenomics-based metabolic model of nitrate-dependent anaerobic oxidation of methane by Methanoperedens-like archaea.</title>
        <authorList>
            <person name="Arshad A."/>
            <person name="Speth D.R."/>
            <person name="De Graaf R.M."/>
            <person name="Op Den Camp H.J."/>
            <person name="Jetten M.S."/>
            <person name="Welte C.U."/>
        </authorList>
    </citation>
    <scope>NUCLEOTIDE SEQUENCE [LARGE SCALE GENOMIC DNA]</scope>
</reference>
<evidence type="ECO:0000256" key="3">
    <source>
        <dbReference type="ARBA" id="ARBA00022679"/>
    </source>
</evidence>
<dbReference type="FunFam" id="3.30.559.10:FF:000007">
    <property type="entry name" value="Dihydrolipoamide acetyltransferase component of pyruvate dehydrogenase complex"/>
    <property type="match status" value="1"/>
</dbReference>
<dbReference type="Pfam" id="PF00198">
    <property type="entry name" value="2-oxoacid_dh"/>
    <property type="match status" value="1"/>
</dbReference>
<protein>
    <submittedName>
        <fullName evidence="9">Branched-chain alpha-keto acid dehydrogenase subunit E2</fullName>
    </submittedName>
</protein>
<comment type="caution">
    <text evidence="9">The sequence shown here is derived from an EMBL/GenBank/DDBJ whole genome shotgun (WGS) entry which is preliminary data.</text>
</comment>
<dbReference type="Pfam" id="PF02817">
    <property type="entry name" value="E3_binding"/>
    <property type="match status" value="1"/>
</dbReference>
<feature type="compositionally biased region" description="Basic and acidic residues" evidence="6">
    <location>
        <begin position="157"/>
        <end position="172"/>
    </location>
</feature>
<gene>
    <name evidence="9" type="ORF">MPEBLZ_01898</name>
</gene>
<comment type="similarity">
    <text evidence="2">Belongs to the 2-oxoacid dehydrogenase family.</text>
</comment>
<comment type="cofactor">
    <cofactor evidence="1">
        <name>(R)-lipoate</name>
        <dbReference type="ChEBI" id="CHEBI:83088"/>
    </cofactor>
</comment>
<evidence type="ECO:0000313" key="10">
    <source>
        <dbReference type="Proteomes" id="UP000050360"/>
    </source>
</evidence>
<dbReference type="InterPro" id="IPR036625">
    <property type="entry name" value="E3-bd_dom_sf"/>
</dbReference>
<evidence type="ECO:0000256" key="4">
    <source>
        <dbReference type="ARBA" id="ARBA00022823"/>
    </source>
</evidence>
<dbReference type="InterPro" id="IPR003016">
    <property type="entry name" value="2-oxoA_DH_lipoyl-BS"/>
</dbReference>
<dbReference type="PROSITE" id="PS51826">
    <property type="entry name" value="PSBD"/>
    <property type="match status" value="1"/>
</dbReference>
<dbReference type="Gene3D" id="2.40.50.100">
    <property type="match status" value="1"/>
</dbReference>
<evidence type="ECO:0000256" key="2">
    <source>
        <dbReference type="ARBA" id="ARBA00007317"/>
    </source>
</evidence>
<dbReference type="Gene3D" id="3.30.559.10">
    <property type="entry name" value="Chloramphenicol acetyltransferase-like domain"/>
    <property type="match status" value="1"/>
</dbReference>
<dbReference type="GO" id="GO:0031405">
    <property type="term" value="F:lipoic acid binding"/>
    <property type="evidence" value="ECO:0007669"/>
    <property type="project" value="TreeGrafter"/>
</dbReference>
<keyword evidence="4" id="KW-0450">Lipoyl</keyword>
<evidence type="ECO:0000259" key="7">
    <source>
        <dbReference type="PROSITE" id="PS50968"/>
    </source>
</evidence>
<accession>A0A0P8A5U6</accession>
<dbReference type="InterPro" id="IPR001078">
    <property type="entry name" value="2-oxoacid_DH_actylTfrase"/>
</dbReference>
<dbReference type="PANTHER" id="PTHR43178:SF5">
    <property type="entry name" value="LIPOAMIDE ACYLTRANSFERASE COMPONENT OF BRANCHED-CHAIN ALPHA-KETO ACID DEHYDROGENASE COMPLEX, MITOCHONDRIAL"/>
    <property type="match status" value="1"/>
</dbReference>
<dbReference type="Proteomes" id="UP000050360">
    <property type="component" value="Unassembled WGS sequence"/>
</dbReference>
<feature type="region of interest" description="Disordered" evidence="6">
    <location>
        <begin position="105"/>
        <end position="124"/>
    </location>
</feature>
<dbReference type="PANTHER" id="PTHR43178">
    <property type="entry name" value="DIHYDROLIPOAMIDE ACETYLTRANSFERASE COMPONENT OF PYRUVATE DEHYDROGENASE COMPLEX"/>
    <property type="match status" value="1"/>
</dbReference>
<keyword evidence="5" id="KW-0012">Acyltransferase</keyword>
<dbReference type="SUPFAM" id="SSF52777">
    <property type="entry name" value="CoA-dependent acyltransferases"/>
    <property type="match status" value="1"/>
</dbReference>
<keyword evidence="3" id="KW-0808">Transferase</keyword>
<name>A0A0P8A5U6_9EURY</name>
<dbReference type="PATRIC" id="fig|1719120.3.peg.2074"/>
<feature type="domain" description="Lipoyl-binding" evidence="7">
    <location>
        <begin position="1"/>
        <end position="76"/>
    </location>
</feature>
<dbReference type="GO" id="GO:0005737">
    <property type="term" value="C:cytoplasm"/>
    <property type="evidence" value="ECO:0007669"/>
    <property type="project" value="TreeGrafter"/>
</dbReference>
<evidence type="ECO:0000313" key="9">
    <source>
        <dbReference type="EMBL" id="KPQ43516.1"/>
    </source>
</evidence>
<feature type="domain" description="Peripheral subunit-binding (PSBD)" evidence="8">
    <location>
        <begin position="129"/>
        <end position="166"/>
    </location>
</feature>
<dbReference type="InterPro" id="IPR023213">
    <property type="entry name" value="CAT-like_dom_sf"/>
</dbReference>
<sequence length="429" mass="46668">MVDVKFPDVGEGVTEGTIVKWLVKEGEEIKADQAVAEIETDKAIVEIPSSEAGKILKLVGKEGDVIKVGSTLASLAVPGETVKKPETGAPEKPTEAKPAEAKLLEEPTEVKPPEVKPQERPAEMPGRALAVPSTRRLARELGVDISKVKGTGPGGRITDEDVRKSTVTEAKVEVPQAPETRKPEAAPVEIAPEIKALEERIPIKGIRKTIGERMVLSLFTAPHVVSMDEADVTELVKLREKEKKMAEEKGIKLTYLAFIVKAVTVALKQHPYLNASLDQKKNEIVLKRYYNIGIAVDTPEGLMVPVIKDADCKSIMELAQVSEKLADEARTRKIKLPDLKGNTFTITNIGSIGGIFSTPIINPPDVAILGIHRIRDMAVVIGGEIKIRKILPIVLSFDHRVLDGAQAARFMNTLIEHLKDPDLLLLDGV</sequence>
<dbReference type="InterPro" id="IPR011053">
    <property type="entry name" value="Single_hybrid_motif"/>
</dbReference>
<evidence type="ECO:0000256" key="6">
    <source>
        <dbReference type="SAM" id="MobiDB-lite"/>
    </source>
</evidence>
<dbReference type="InterPro" id="IPR050743">
    <property type="entry name" value="2-oxoacid_DH_E2_comp"/>
</dbReference>